<dbReference type="SUPFAM" id="SSF52402">
    <property type="entry name" value="Adenine nucleotide alpha hydrolases-like"/>
    <property type="match status" value="2"/>
</dbReference>
<evidence type="ECO:0000259" key="2">
    <source>
        <dbReference type="Pfam" id="PF00582"/>
    </source>
</evidence>
<comment type="similarity">
    <text evidence="1">Belongs to the universal stress protein A family.</text>
</comment>
<evidence type="ECO:0000256" key="1">
    <source>
        <dbReference type="ARBA" id="ARBA00008791"/>
    </source>
</evidence>
<dbReference type="EMBL" id="OCMF01000003">
    <property type="protein sequence ID" value="SOC80835.1"/>
    <property type="molecule type" value="Genomic_DNA"/>
</dbReference>
<evidence type="ECO:0000313" key="3">
    <source>
        <dbReference type="EMBL" id="SOC80835.1"/>
    </source>
</evidence>
<dbReference type="PANTHER" id="PTHR46268:SF6">
    <property type="entry name" value="UNIVERSAL STRESS PROTEIN UP12"/>
    <property type="match status" value="1"/>
</dbReference>
<reference evidence="4" key="1">
    <citation type="submission" date="2017-09" db="EMBL/GenBank/DDBJ databases">
        <authorList>
            <person name="Varghese N."/>
            <person name="Submissions S."/>
        </authorList>
    </citation>
    <scope>NUCLEOTIDE SEQUENCE [LARGE SCALE GENOMIC DNA]</scope>
    <source>
        <strain evidence="4">CGMCC 1.12641</strain>
    </source>
</reference>
<evidence type="ECO:0000313" key="4">
    <source>
        <dbReference type="Proteomes" id="UP000219193"/>
    </source>
</evidence>
<protein>
    <submittedName>
        <fullName evidence="3">Nucleotide-binding universal stress protein, UspA family</fullName>
    </submittedName>
</protein>
<dbReference type="OrthoDB" id="9788959at2"/>
<dbReference type="Gene3D" id="3.40.50.12370">
    <property type="match status" value="1"/>
</dbReference>
<dbReference type="InterPro" id="IPR006016">
    <property type="entry name" value="UspA"/>
</dbReference>
<sequence>MKNILVLTDFSEAAEVASDQGLKIAKILETGITFLHLISTPVEWRKIPLEKENLYPETKAAIGEAKDKLFKLERKAKESNVEAHTSLVYNLGMGEIYTYINEKNYELVIIGAHGKADEKKPVGTNTLMIAHKSPVPVLILKPGVKPNLRRKWIIVSDYLEKSSEILSLFMNIASKLNASVQLLYVNTPYYFLETPQIYEKLDKYISKYSDMDLTYMIIDAFNEERGIEFYVNLSNCDVVGLIVHGHSGLNPVFRRSILEKVLNQIDLPVITLNADRLNIGK</sequence>
<dbReference type="CDD" id="cd00293">
    <property type="entry name" value="USP-like"/>
    <property type="match status" value="1"/>
</dbReference>
<accession>A0A285X6B0</accession>
<proteinExistence type="inferred from homology"/>
<gene>
    <name evidence="3" type="ORF">SAMN06296241_2397</name>
</gene>
<dbReference type="PANTHER" id="PTHR46268">
    <property type="entry name" value="STRESS RESPONSE PROTEIN NHAX"/>
    <property type="match status" value="1"/>
</dbReference>
<dbReference type="Proteomes" id="UP000219193">
    <property type="component" value="Unassembled WGS sequence"/>
</dbReference>
<organism evidence="3 4">
    <name type="scientific">Salinimicrobium sediminis</name>
    <dbReference type="NCBI Taxonomy" id="1343891"/>
    <lineage>
        <taxon>Bacteria</taxon>
        <taxon>Pseudomonadati</taxon>
        <taxon>Bacteroidota</taxon>
        <taxon>Flavobacteriia</taxon>
        <taxon>Flavobacteriales</taxon>
        <taxon>Flavobacteriaceae</taxon>
        <taxon>Salinimicrobium</taxon>
    </lineage>
</organism>
<feature type="domain" description="UspA" evidence="2">
    <location>
        <begin position="1"/>
        <end position="141"/>
    </location>
</feature>
<dbReference type="RefSeq" id="WP_097056613.1">
    <property type="nucleotide sequence ID" value="NZ_OCMF01000003.1"/>
</dbReference>
<name>A0A285X6B0_9FLAO</name>
<dbReference type="InterPro" id="IPR006015">
    <property type="entry name" value="Universal_stress_UspA"/>
</dbReference>
<dbReference type="Pfam" id="PF00582">
    <property type="entry name" value="Usp"/>
    <property type="match status" value="1"/>
</dbReference>
<dbReference type="PRINTS" id="PR01438">
    <property type="entry name" value="UNVRSLSTRESS"/>
</dbReference>
<keyword evidence="4" id="KW-1185">Reference proteome</keyword>
<dbReference type="AlphaFoldDB" id="A0A285X6B0"/>